<dbReference type="EMBL" id="QNRR01000004">
    <property type="protein sequence ID" value="RBP44428.1"/>
    <property type="molecule type" value="Genomic_DNA"/>
</dbReference>
<dbReference type="Proteomes" id="UP000253426">
    <property type="component" value="Unassembled WGS sequence"/>
</dbReference>
<proteinExistence type="predicted"/>
<evidence type="ECO:0000313" key="2">
    <source>
        <dbReference type="Proteomes" id="UP000253426"/>
    </source>
</evidence>
<name>A0A366HMP5_9BACT</name>
<dbReference type="AlphaFoldDB" id="A0A366HMP5"/>
<sequence>MVRVTSNSKGPVRRSTELTDKLLQHLERTHAGAGYSGAGVNHFEADTGGLVATLEKTPAARQCFQHLHLGPKAASAVNLDSSQPELVPELSIVGSIRWNSVTAKKVWQWRNSGEIVPKPVLVDNLLQRLPPPWRTESNCR</sequence>
<comment type="caution">
    <text evidence="1">The sequence shown here is derived from an EMBL/GenBank/DDBJ whole genome shotgun (WGS) entry which is preliminary data.</text>
</comment>
<protein>
    <submittedName>
        <fullName evidence="1">Uncharacterized protein</fullName>
    </submittedName>
</protein>
<gene>
    <name evidence="1" type="ORF">DES53_104248</name>
</gene>
<evidence type="ECO:0000313" key="1">
    <source>
        <dbReference type="EMBL" id="RBP44428.1"/>
    </source>
</evidence>
<reference evidence="1 2" key="1">
    <citation type="submission" date="2018-06" db="EMBL/GenBank/DDBJ databases">
        <title>Genomic Encyclopedia of Type Strains, Phase IV (KMG-IV): sequencing the most valuable type-strain genomes for metagenomic binning, comparative biology and taxonomic classification.</title>
        <authorList>
            <person name="Goeker M."/>
        </authorList>
    </citation>
    <scope>NUCLEOTIDE SEQUENCE [LARGE SCALE GENOMIC DNA]</scope>
    <source>
        <strain evidence="1 2">DSM 25532</strain>
    </source>
</reference>
<accession>A0A366HMP5</accession>
<organism evidence="1 2">
    <name type="scientific">Roseimicrobium gellanilyticum</name>
    <dbReference type="NCBI Taxonomy" id="748857"/>
    <lineage>
        <taxon>Bacteria</taxon>
        <taxon>Pseudomonadati</taxon>
        <taxon>Verrucomicrobiota</taxon>
        <taxon>Verrucomicrobiia</taxon>
        <taxon>Verrucomicrobiales</taxon>
        <taxon>Verrucomicrobiaceae</taxon>
        <taxon>Roseimicrobium</taxon>
    </lineage>
</organism>
<keyword evidence="2" id="KW-1185">Reference proteome</keyword>